<accession>A0A0T6AYB3</accession>
<dbReference type="PANTHER" id="PTHR45842">
    <property type="entry name" value="SYNAPTIC ADHESION-LIKE MOLECULE SALM"/>
    <property type="match status" value="1"/>
</dbReference>
<dbReference type="InterPro" id="IPR050467">
    <property type="entry name" value="LRFN"/>
</dbReference>
<evidence type="ECO:0000259" key="3">
    <source>
        <dbReference type="PROSITE" id="PS50835"/>
    </source>
</evidence>
<evidence type="ECO:0000313" key="5">
    <source>
        <dbReference type="Proteomes" id="UP000051574"/>
    </source>
</evidence>
<dbReference type="Proteomes" id="UP000051574">
    <property type="component" value="Unassembled WGS sequence"/>
</dbReference>
<name>A0A0T6AYB3_9SCAR</name>
<reference evidence="4 5" key="1">
    <citation type="submission" date="2015-09" db="EMBL/GenBank/DDBJ databases">
        <title>Draft genome of the scarab beetle Oryctes borbonicus.</title>
        <authorList>
            <person name="Meyer J.M."/>
            <person name="Markov G.V."/>
            <person name="Baskaran P."/>
            <person name="Herrmann M."/>
            <person name="Sommer R.J."/>
            <person name="Roedelsperger C."/>
        </authorList>
    </citation>
    <scope>NUCLEOTIDE SEQUENCE [LARGE SCALE GENOMIC DNA]</scope>
    <source>
        <strain evidence="4">OB123</strain>
        <tissue evidence="4">Whole animal</tissue>
    </source>
</reference>
<gene>
    <name evidence="4" type="ORF">AMK59_7051</name>
</gene>
<evidence type="ECO:0000313" key="4">
    <source>
        <dbReference type="EMBL" id="KRT80208.1"/>
    </source>
</evidence>
<dbReference type="PROSITE" id="PS50835">
    <property type="entry name" value="IG_LIKE"/>
    <property type="match status" value="1"/>
</dbReference>
<dbReference type="InterPro" id="IPR007110">
    <property type="entry name" value="Ig-like_dom"/>
</dbReference>
<keyword evidence="2" id="KW-0325">Glycoprotein</keyword>
<feature type="domain" description="Ig-like" evidence="3">
    <location>
        <begin position="47"/>
        <end position="131"/>
    </location>
</feature>
<dbReference type="InterPro" id="IPR003599">
    <property type="entry name" value="Ig_sub"/>
</dbReference>
<dbReference type="SMART" id="SM00408">
    <property type="entry name" value="IGc2"/>
    <property type="match status" value="1"/>
</dbReference>
<organism evidence="4 5">
    <name type="scientific">Oryctes borbonicus</name>
    <dbReference type="NCBI Taxonomy" id="1629725"/>
    <lineage>
        <taxon>Eukaryota</taxon>
        <taxon>Metazoa</taxon>
        <taxon>Ecdysozoa</taxon>
        <taxon>Arthropoda</taxon>
        <taxon>Hexapoda</taxon>
        <taxon>Insecta</taxon>
        <taxon>Pterygota</taxon>
        <taxon>Neoptera</taxon>
        <taxon>Endopterygota</taxon>
        <taxon>Coleoptera</taxon>
        <taxon>Polyphaga</taxon>
        <taxon>Scarabaeiformia</taxon>
        <taxon>Scarabaeidae</taxon>
        <taxon>Dynastinae</taxon>
        <taxon>Oryctes</taxon>
    </lineage>
</organism>
<dbReference type="OrthoDB" id="6138780at2759"/>
<dbReference type="InterPro" id="IPR036179">
    <property type="entry name" value="Ig-like_dom_sf"/>
</dbReference>
<keyword evidence="1" id="KW-0732">Signal</keyword>
<dbReference type="InterPro" id="IPR013098">
    <property type="entry name" value="Ig_I-set"/>
</dbReference>
<dbReference type="SMART" id="SM00409">
    <property type="entry name" value="IG"/>
    <property type="match status" value="1"/>
</dbReference>
<feature type="non-terminal residue" evidence="4">
    <location>
        <position position="1"/>
    </location>
</feature>
<sequence>VIFCKATSGSKTSHVAFRVFVSGSKLSLLGKDIWGYKVKEESKHKAPRITYFDTTYLDVIGSTVLLPCTASGAGEVDTIWLNATEFVVADGSDKRITITPFGDLKIKNIRWSDMGPYTCLARNSYGQDSITTFLYPLLAEK</sequence>
<dbReference type="EMBL" id="LJIG01022507">
    <property type="protein sequence ID" value="KRT80208.1"/>
    <property type="molecule type" value="Genomic_DNA"/>
</dbReference>
<evidence type="ECO:0000256" key="2">
    <source>
        <dbReference type="ARBA" id="ARBA00023180"/>
    </source>
</evidence>
<evidence type="ECO:0000256" key="1">
    <source>
        <dbReference type="ARBA" id="ARBA00022729"/>
    </source>
</evidence>
<dbReference type="AlphaFoldDB" id="A0A0T6AYB3"/>
<dbReference type="Pfam" id="PF07679">
    <property type="entry name" value="I-set"/>
    <property type="match status" value="1"/>
</dbReference>
<comment type="caution">
    <text evidence="4">The sequence shown here is derived from an EMBL/GenBank/DDBJ whole genome shotgun (WGS) entry which is preliminary data.</text>
</comment>
<dbReference type="SUPFAM" id="SSF48726">
    <property type="entry name" value="Immunoglobulin"/>
    <property type="match status" value="1"/>
</dbReference>
<keyword evidence="5" id="KW-1185">Reference proteome</keyword>
<protein>
    <submittedName>
        <fullName evidence="4">Immunoglobulin</fullName>
    </submittedName>
</protein>
<dbReference type="InterPro" id="IPR003598">
    <property type="entry name" value="Ig_sub2"/>
</dbReference>
<dbReference type="PANTHER" id="PTHR45842:SF12">
    <property type="entry name" value="KEKKON 5, ISOFORM A"/>
    <property type="match status" value="1"/>
</dbReference>
<dbReference type="InterPro" id="IPR013783">
    <property type="entry name" value="Ig-like_fold"/>
</dbReference>
<dbReference type="Gene3D" id="2.60.40.10">
    <property type="entry name" value="Immunoglobulins"/>
    <property type="match status" value="1"/>
</dbReference>
<proteinExistence type="predicted"/>